<feature type="domain" description="PB1-like" evidence="2">
    <location>
        <begin position="22"/>
        <end position="109"/>
    </location>
</feature>
<evidence type="ECO:0008006" key="5">
    <source>
        <dbReference type="Google" id="ProtNLM"/>
    </source>
</evidence>
<name>A0AA35VWZ0_LACSI</name>
<dbReference type="Proteomes" id="UP001177003">
    <property type="component" value="Chromosome 1"/>
</dbReference>
<dbReference type="AlphaFoldDB" id="A0AA35VWZ0"/>
<accession>A0AA35VWZ0</accession>
<dbReference type="InterPro" id="IPR004332">
    <property type="entry name" value="Transposase_MuDR"/>
</dbReference>
<feature type="domain" description="Transposase MuDR plant" evidence="1">
    <location>
        <begin position="329"/>
        <end position="374"/>
    </location>
</feature>
<dbReference type="EMBL" id="OX465077">
    <property type="protein sequence ID" value="CAI9270042.1"/>
    <property type="molecule type" value="Genomic_DNA"/>
</dbReference>
<dbReference type="Pfam" id="PF03108">
    <property type="entry name" value="DBD_Tnp_Mut"/>
    <property type="match status" value="1"/>
</dbReference>
<evidence type="ECO:0000313" key="4">
    <source>
        <dbReference type="Proteomes" id="UP001177003"/>
    </source>
</evidence>
<organism evidence="3 4">
    <name type="scientific">Lactuca saligna</name>
    <name type="common">Willowleaf lettuce</name>
    <dbReference type="NCBI Taxonomy" id="75948"/>
    <lineage>
        <taxon>Eukaryota</taxon>
        <taxon>Viridiplantae</taxon>
        <taxon>Streptophyta</taxon>
        <taxon>Embryophyta</taxon>
        <taxon>Tracheophyta</taxon>
        <taxon>Spermatophyta</taxon>
        <taxon>Magnoliopsida</taxon>
        <taxon>eudicotyledons</taxon>
        <taxon>Gunneridae</taxon>
        <taxon>Pentapetalae</taxon>
        <taxon>asterids</taxon>
        <taxon>campanulids</taxon>
        <taxon>Asterales</taxon>
        <taxon>Asteraceae</taxon>
        <taxon>Cichorioideae</taxon>
        <taxon>Cichorieae</taxon>
        <taxon>Lactucinae</taxon>
        <taxon>Lactuca</taxon>
    </lineage>
</organism>
<evidence type="ECO:0000259" key="1">
    <source>
        <dbReference type="Pfam" id="PF03108"/>
    </source>
</evidence>
<protein>
    <recommendedName>
        <fullName evidence="5">Transposase MuDR plant domain-containing protein</fullName>
    </recommendedName>
</protein>
<reference evidence="3" key="1">
    <citation type="submission" date="2023-04" db="EMBL/GenBank/DDBJ databases">
        <authorList>
            <person name="Vijverberg K."/>
            <person name="Xiong W."/>
            <person name="Schranz E."/>
        </authorList>
    </citation>
    <scope>NUCLEOTIDE SEQUENCE</scope>
</reference>
<sequence length="385" mass="43890">MWEIRPRNQCFDAIRIYEGYPTMFTIELHHGGRFTKFPGISYIEGKLDHVDLVDMYEFSVHELDEVMLKLGYEVPPVIYYHYQLSNGDLEFGLRAVGNDVDVLSLAQYETPEYNKNRRLRLVEGSQSCSAIIGDQGIKIHDQGAPIGDQDTKVHDEGASLSDQELNTEVFDTFDTQAFQFEDFDPFFDQYNVNEHNDQSMGVDARLGEVQFESEGVCEGLGEGCSKGGSEGSEEDSDFLEDEENYVSDIEVDMSDFYMNVDLDVDYVDRGKGVETENEDVDIEDIKDVEVIDNDEWDSLGEDTDDERRKAILKQMVKEKKCSFGEVHAVTFQVGQKYKNKKEIKDKVNKLATQTRWNLGFKKNDKTRLRVVCKGNVPNVNASGGR</sequence>
<gene>
    <name evidence="3" type="ORF">LSALG_LOCUS10382</name>
</gene>
<evidence type="ECO:0000259" key="2">
    <source>
        <dbReference type="Pfam" id="PF26130"/>
    </source>
</evidence>
<keyword evidence="4" id="KW-1185">Reference proteome</keyword>
<dbReference type="InterPro" id="IPR058594">
    <property type="entry name" value="PB1-like_dom_pln"/>
</dbReference>
<evidence type="ECO:0000313" key="3">
    <source>
        <dbReference type="EMBL" id="CAI9270042.1"/>
    </source>
</evidence>
<proteinExistence type="predicted"/>
<dbReference type="Pfam" id="PF26130">
    <property type="entry name" value="PB1-like"/>
    <property type="match status" value="1"/>
</dbReference>